<evidence type="ECO:0000313" key="3">
    <source>
        <dbReference type="Proteomes" id="UP000183994"/>
    </source>
</evidence>
<gene>
    <name evidence="2" type="ORF">SAMN02745216_01310</name>
</gene>
<feature type="domain" description="DUF2148" evidence="1">
    <location>
        <begin position="153"/>
        <end position="219"/>
    </location>
</feature>
<dbReference type="PANTHER" id="PTHR40101:SF1">
    <property type="entry name" value="4FE-4S DOMAIN-CONTAINING PROTEIN"/>
    <property type="match status" value="1"/>
</dbReference>
<dbReference type="Proteomes" id="UP000183994">
    <property type="component" value="Unassembled WGS sequence"/>
</dbReference>
<dbReference type="PANTHER" id="PTHR40101">
    <property type="entry name" value="CONSERVED PROTEIN"/>
    <property type="match status" value="1"/>
</dbReference>
<dbReference type="STRING" id="1121393.SAMN02745216_01310"/>
<organism evidence="2 3">
    <name type="scientific">Desulfatibacillum alkenivorans DSM 16219</name>
    <dbReference type="NCBI Taxonomy" id="1121393"/>
    <lineage>
        <taxon>Bacteria</taxon>
        <taxon>Pseudomonadati</taxon>
        <taxon>Thermodesulfobacteriota</taxon>
        <taxon>Desulfobacteria</taxon>
        <taxon>Desulfobacterales</taxon>
        <taxon>Desulfatibacillaceae</taxon>
        <taxon>Desulfatibacillum</taxon>
    </lineage>
</organism>
<keyword evidence="3" id="KW-1185">Reference proteome</keyword>
<accession>A0A1M6HT36</accession>
<dbReference type="InterPro" id="IPR019224">
    <property type="entry name" value="DUF2148"/>
</dbReference>
<dbReference type="AlphaFoldDB" id="A0A1M6HT36"/>
<sequence>MKRYVEDLDFQGRERISEWTPYSAQDVRRKKGALEAARLMVNSALTAPFAGGVAQIEAELIYGQDNLEELARKIEEIAHTNPAWKEPFLYEAVMVRDSDVIILIGNTRCHETPLDGGCGMCGGGLDCSYFYEKVEHRYGLVDITDRRSETIIKGPLCTARVDDLGFAVGSALWTAHTLMVDARPFASMGMAGQKLGYCPNSGIVVGVPVAAKSKNPYVDVNVDYHLINMDKALDNTRKIFMTARLLRGFDYRKWIPKPAKETEED</sequence>
<evidence type="ECO:0000259" key="1">
    <source>
        <dbReference type="Pfam" id="PF09918"/>
    </source>
</evidence>
<protein>
    <submittedName>
        <fullName evidence="2">Uncharacterized protein, contains ferredoxin domain</fullName>
    </submittedName>
</protein>
<proteinExistence type="predicted"/>
<dbReference type="Pfam" id="PF09918">
    <property type="entry name" value="DUF2148"/>
    <property type="match status" value="1"/>
</dbReference>
<dbReference type="EMBL" id="FQZU01000005">
    <property type="protein sequence ID" value="SHJ25318.1"/>
    <property type="molecule type" value="Genomic_DNA"/>
</dbReference>
<dbReference type="RefSeq" id="WP_073474184.1">
    <property type="nucleotide sequence ID" value="NZ_FQZU01000005.1"/>
</dbReference>
<dbReference type="OrthoDB" id="5505478at2"/>
<reference evidence="3" key="1">
    <citation type="submission" date="2016-11" db="EMBL/GenBank/DDBJ databases">
        <authorList>
            <person name="Varghese N."/>
            <person name="Submissions S."/>
        </authorList>
    </citation>
    <scope>NUCLEOTIDE SEQUENCE [LARGE SCALE GENOMIC DNA]</scope>
    <source>
        <strain evidence="3">DSM 16219</strain>
    </source>
</reference>
<evidence type="ECO:0000313" key="2">
    <source>
        <dbReference type="EMBL" id="SHJ25318.1"/>
    </source>
</evidence>
<name>A0A1M6HT36_9BACT</name>